<reference evidence="2" key="2">
    <citation type="submission" date="2023-04" db="EMBL/GenBank/DDBJ databases">
        <authorList>
            <person name="Bruccoleri R.E."/>
            <person name="Oakeley E.J."/>
            <person name="Faust A.-M."/>
            <person name="Dessus-Babus S."/>
            <person name="Altorfer M."/>
            <person name="Burckhardt D."/>
            <person name="Oertli M."/>
            <person name="Naumann U."/>
            <person name="Petersen F."/>
            <person name="Wong J."/>
        </authorList>
    </citation>
    <scope>NUCLEOTIDE SEQUENCE</scope>
    <source>
        <strain evidence="2">GSM-AAB239-AS_SAM_17_03QT</strain>
        <tissue evidence="2">Leaf</tissue>
    </source>
</reference>
<gene>
    <name evidence="2" type="ORF">M6B38_205700</name>
</gene>
<evidence type="ECO:0000313" key="2">
    <source>
        <dbReference type="EMBL" id="KAJ6799747.1"/>
    </source>
</evidence>
<dbReference type="EMBL" id="JANAVB010039255">
    <property type="protein sequence ID" value="KAJ6799747.1"/>
    <property type="molecule type" value="Genomic_DNA"/>
</dbReference>
<organism evidence="2 3">
    <name type="scientific">Iris pallida</name>
    <name type="common">Sweet iris</name>
    <dbReference type="NCBI Taxonomy" id="29817"/>
    <lineage>
        <taxon>Eukaryota</taxon>
        <taxon>Viridiplantae</taxon>
        <taxon>Streptophyta</taxon>
        <taxon>Embryophyta</taxon>
        <taxon>Tracheophyta</taxon>
        <taxon>Spermatophyta</taxon>
        <taxon>Magnoliopsida</taxon>
        <taxon>Liliopsida</taxon>
        <taxon>Asparagales</taxon>
        <taxon>Iridaceae</taxon>
        <taxon>Iridoideae</taxon>
        <taxon>Irideae</taxon>
        <taxon>Iris</taxon>
    </lineage>
</organism>
<reference evidence="2" key="1">
    <citation type="journal article" date="2023" name="GigaByte">
        <title>Genome assembly of the bearded iris, Iris pallida Lam.</title>
        <authorList>
            <person name="Bruccoleri R.E."/>
            <person name="Oakeley E.J."/>
            <person name="Faust A.M.E."/>
            <person name="Altorfer M."/>
            <person name="Dessus-Babus S."/>
            <person name="Burckhardt D."/>
            <person name="Oertli M."/>
            <person name="Naumann U."/>
            <person name="Petersen F."/>
            <person name="Wong J."/>
        </authorList>
    </citation>
    <scope>NUCLEOTIDE SEQUENCE</scope>
    <source>
        <strain evidence="2">GSM-AAB239-AS_SAM_17_03QT</strain>
    </source>
</reference>
<keyword evidence="1" id="KW-1133">Transmembrane helix</keyword>
<accession>A0AAX6E6K5</accession>
<comment type="caution">
    <text evidence="2">The sequence shown here is derived from an EMBL/GenBank/DDBJ whole genome shotgun (WGS) entry which is preliminary data.</text>
</comment>
<proteinExistence type="predicted"/>
<evidence type="ECO:0000313" key="3">
    <source>
        <dbReference type="Proteomes" id="UP001140949"/>
    </source>
</evidence>
<protein>
    <submittedName>
        <fullName evidence="2">Uncharacterized protein</fullName>
    </submittedName>
</protein>
<dbReference type="AlphaFoldDB" id="A0AAX6E6K5"/>
<keyword evidence="1" id="KW-0812">Transmembrane</keyword>
<feature type="transmembrane region" description="Helical" evidence="1">
    <location>
        <begin position="12"/>
        <end position="34"/>
    </location>
</feature>
<keyword evidence="3" id="KW-1185">Reference proteome</keyword>
<sequence>MGCWMQWQFPYFCGFYLSVYFHFYLHILSYSYLFQFCNIYKLCCVE</sequence>
<evidence type="ECO:0000256" key="1">
    <source>
        <dbReference type="SAM" id="Phobius"/>
    </source>
</evidence>
<keyword evidence="1" id="KW-0472">Membrane</keyword>
<dbReference type="Proteomes" id="UP001140949">
    <property type="component" value="Unassembled WGS sequence"/>
</dbReference>
<name>A0AAX6E6K5_IRIPA</name>